<sequence length="170" mass="18326">MHVSPAGCPLVNRRDGQELSIIVPLYLCNIFETKKTKILPRRRSVVHYRITPRPSRDLAGRRVLVVEDEALVAMLVGDSLQEAGATVIGPAATVDEALSLLGDGAVDAAVLDVNLRGHRMTAVADRLAEMNVPFVIATGYDYDTAGHADAPMLQKPFDLARLTSALVSII</sequence>
<keyword evidence="1" id="KW-0597">Phosphoprotein</keyword>
<name>A0ABS1U3W3_9PROT</name>
<organism evidence="3 4">
    <name type="scientific">Belnapia arida</name>
    <dbReference type="NCBI Taxonomy" id="2804533"/>
    <lineage>
        <taxon>Bacteria</taxon>
        <taxon>Pseudomonadati</taxon>
        <taxon>Pseudomonadota</taxon>
        <taxon>Alphaproteobacteria</taxon>
        <taxon>Acetobacterales</taxon>
        <taxon>Roseomonadaceae</taxon>
        <taxon>Belnapia</taxon>
    </lineage>
</organism>
<dbReference type="Proteomes" id="UP000660885">
    <property type="component" value="Unassembled WGS sequence"/>
</dbReference>
<evidence type="ECO:0000256" key="1">
    <source>
        <dbReference type="PROSITE-ProRule" id="PRU00169"/>
    </source>
</evidence>
<accession>A0ABS1U3W3</accession>
<gene>
    <name evidence="3" type="ORF">JMJ56_11530</name>
</gene>
<dbReference type="InterPro" id="IPR011006">
    <property type="entry name" value="CheY-like_superfamily"/>
</dbReference>
<protein>
    <submittedName>
        <fullName evidence="3">Response regulator</fullName>
    </submittedName>
</protein>
<proteinExistence type="predicted"/>
<dbReference type="InterPro" id="IPR001789">
    <property type="entry name" value="Sig_transdc_resp-reg_receiver"/>
</dbReference>
<evidence type="ECO:0000313" key="3">
    <source>
        <dbReference type="EMBL" id="MBL6078639.1"/>
    </source>
</evidence>
<dbReference type="Gene3D" id="3.40.50.2300">
    <property type="match status" value="1"/>
</dbReference>
<feature type="modified residue" description="4-aspartylphosphate" evidence="1">
    <location>
        <position position="112"/>
    </location>
</feature>
<dbReference type="SMART" id="SM00448">
    <property type="entry name" value="REC"/>
    <property type="match status" value="1"/>
</dbReference>
<dbReference type="SUPFAM" id="SSF52172">
    <property type="entry name" value="CheY-like"/>
    <property type="match status" value="1"/>
</dbReference>
<feature type="domain" description="Response regulatory" evidence="2">
    <location>
        <begin position="62"/>
        <end position="170"/>
    </location>
</feature>
<evidence type="ECO:0000313" key="4">
    <source>
        <dbReference type="Proteomes" id="UP000660885"/>
    </source>
</evidence>
<reference evidence="3 4" key="1">
    <citation type="submission" date="2021-01" db="EMBL/GenBank/DDBJ databases">
        <title>Belnapia mucosa sp. nov. and Belnapia arida sp. nov., isolated from the Tabernas Desert (Almeria, Spain).</title>
        <authorList>
            <person name="Molina-Menor E."/>
            <person name="Vidal-Verdu A."/>
            <person name="Calonge A."/>
            <person name="Satari L."/>
            <person name="Pereto J."/>
            <person name="Porcar M."/>
        </authorList>
    </citation>
    <scope>NUCLEOTIDE SEQUENCE [LARGE SCALE GENOMIC DNA]</scope>
    <source>
        <strain evidence="3 4">T18</strain>
    </source>
</reference>
<dbReference type="Pfam" id="PF00072">
    <property type="entry name" value="Response_reg"/>
    <property type="match status" value="1"/>
</dbReference>
<dbReference type="PROSITE" id="PS50110">
    <property type="entry name" value="RESPONSE_REGULATORY"/>
    <property type="match status" value="1"/>
</dbReference>
<dbReference type="EMBL" id="JAETWB010000003">
    <property type="protein sequence ID" value="MBL6078639.1"/>
    <property type="molecule type" value="Genomic_DNA"/>
</dbReference>
<comment type="caution">
    <text evidence="3">The sequence shown here is derived from an EMBL/GenBank/DDBJ whole genome shotgun (WGS) entry which is preliminary data.</text>
</comment>
<keyword evidence="4" id="KW-1185">Reference proteome</keyword>
<evidence type="ECO:0000259" key="2">
    <source>
        <dbReference type="PROSITE" id="PS50110"/>
    </source>
</evidence>